<dbReference type="GO" id="GO:0005829">
    <property type="term" value="C:cytosol"/>
    <property type="evidence" value="ECO:0000318"/>
    <property type="project" value="GO_Central"/>
</dbReference>
<keyword evidence="1" id="KW-0472">Membrane</keyword>
<accession>A0A022QTS0</accession>
<dbReference type="SUPFAM" id="SSF53474">
    <property type="entry name" value="alpha/beta-Hydrolases"/>
    <property type="match status" value="1"/>
</dbReference>
<evidence type="ECO:0000313" key="3">
    <source>
        <dbReference type="Proteomes" id="UP000030748"/>
    </source>
</evidence>
<name>A0A022QTS0_ERYGU</name>
<keyword evidence="3" id="KW-1185">Reference proteome</keyword>
<feature type="transmembrane region" description="Helical" evidence="1">
    <location>
        <begin position="71"/>
        <end position="90"/>
    </location>
</feature>
<feature type="non-terminal residue" evidence="2">
    <location>
        <position position="136"/>
    </location>
</feature>
<dbReference type="EMBL" id="KI631132">
    <property type="protein sequence ID" value="EYU29890.1"/>
    <property type="molecule type" value="Genomic_DNA"/>
</dbReference>
<evidence type="ECO:0000256" key="1">
    <source>
        <dbReference type="SAM" id="Phobius"/>
    </source>
</evidence>
<dbReference type="Proteomes" id="UP000030748">
    <property type="component" value="Unassembled WGS sequence"/>
</dbReference>
<evidence type="ECO:0000313" key="2">
    <source>
        <dbReference type="EMBL" id="EYU29890.1"/>
    </source>
</evidence>
<dbReference type="PANTHER" id="PTHR42886:SF53">
    <property type="entry name" value="ALPHA_BETA-HYDROLASES SUPERFAMILY PROTEIN"/>
    <property type="match status" value="1"/>
</dbReference>
<dbReference type="AlphaFoldDB" id="A0A022QTS0"/>
<proteinExistence type="predicted"/>
<protein>
    <submittedName>
        <fullName evidence="2">Uncharacterized protein</fullName>
    </submittedName>
</protein>
<dbReference type="InterPro" id="IPR029058">
    <property type="entry name" value="AB_hydrolase_fold"/>
</dbReference>
<reference evidence="2 3" key="1">
    <citation type="journal article" date="2013" name="Proc. Natl. Acad. Sci. U.S.A.">
        <title>Fine-scale variation in meiotic recombination in Mimulus inferred from population shotgun sequencing.</title>
        <authorList>
            <person name="Hellsten U."/>
            <person name="Wright K.M."/>
            <person name="Jenkins J."/>
            <person name="Shu S."/>
            <person name="Yuan Y."/>
            <person name="Wessler S.R."/>
            <person name="Schmutz J."/>
            <person name="Willis J.H."/>
            <person name="Rokhsar D.S."/>
        </authorList>
    </citation>
    <scope>NUCLEOTIDE SEQUENCE [LARGE SCALE GENOMIC DNA]</scope>
    <source>
        <strain evidence="3">cv. DUN x IM62</strain>
    </source>
</reference>
<dbReference type="PANTHER" id="PTHR42886">
    <property type="entry name" value="RE40534P-RELATED"/>
    <property type="match status" value="1"/>
</dbReference>
<keyword evidence="1" id="KW-0812">Transmembrane</keyword>
<organism evidence="2 3">
    <name type="scientific">Erythranthe guttata</name>
    <name type="common">Yellow monkey flower</name>
    <name type="synonym">Mimulus guttatus</name>
    <dbReference type="NCBI Taxonomy" id="4155"/>
    <lineage>
        <taxon>Eukaryota</taxon>
        <taxon>Viridiplantae</taxon>
        <taxon>Streptophyta</taxon>
        <taxon>Embryophyta</taxon>
        <taxon>Tracheophyta</taxon>
        <taxon>Spermatophyta</taxon>
        <taxon>Magnoliopsida</taxon>
        <taxon>eudicotyledons</taxon>
        <taxon>Gunneridae</taxon>
        <taxon>Pentapetalae</taxon>
        <taxon>asterids</taxon>
        <taxon>lamiids</taxon>
        <taxon>Lamiales</taxon>
        <taxon>Phrymaceae</taxon>
        <taxon>Erythranthe</taxon>
    </lineage>
</organism>
<gene>
    <name evidence="2" type="ORF">MIMGU_mgv1a020778mg</name>
</gene>
<dbReference type="Gene3D" id="3.40.50.1820">
    <property type="entry name" value="alpha/beta hydrolase"/>
    <property type="match status" value="1"/>
</dbReference>
<dbReference type="STRING" id="4155.A0A022QTS0"/>
<sequence>MDYNASAEKQKIIILNKRREKLESKLVVNLARALEQEGISAFRFDFPGNWESEGSFRYGNYSSEVEDLRAVVEYFTGICVGLFFVGGVHYRVTEESMMERLNTNMHEACLSVDPKCRVLTVHGSDDEDISVEDAEL</sequence>
<keyword evidence="1" id="KW-1133">Transmembrane helix</keyword>